<evidence type="ECO:0000259" key="6">
    <source>
        <dbReference type="PROSITE" id="PS50108"/>
    </source>
</evidence>
<dbReference type="CDD" id="cd21762">
    <property type="entry name" value="WH2"/>
    <property type="match status" value="1"/>
</dbReference>
<evidence type="ECO:0000256" key="3">
    <source>
        <dbReference type="ARBA" id="ARBA00022553"/>
    </source>
</evidence>
<feature type="compositionally biased region" description="Low complexity" evidence="5">
    <location>
        <begin position="379"/>
        <end position="389"/>
    </location>
</feature>
<dbReference type="SMART" id="SM00285">
    <property type="entry name" value="PBD"/>
    <property type="match status" value="1"/>
</dbReference>
<feature type="domain" description="WH2" evidence="7">
    <location>
        <begin position="390"/>
        <end position="407"/>
    </location>
</feature>
<dbReference type="Pfam" id="PF02205">
    <property type="entry name" value="WH2"/>
    <property type="match status" value="2"/>
</dbReference>
<dbReference type="CDD" id="cd00132">
    <property type="entry name" value="CRIB"/>
    <property type="match status" value="1"/>
</dbReference>
<dbReference type="GO" id="GO:0007015">
    <property type="term" value="P:actin filament organization"/>
    <property type="evidence" value="ECO:0007669"/>
    <property type="project" value="InterPro"/>
</dbReference>
<evidence type="ECO:0000313" key="8">
    <source>
        <dbReference type="Ensembl" id="ENSEBUP00000014928.1"/>
    </source>
</evidence>
<accession>A0A8C4QH74</accession>
<organism evidence="8 9">
    <name type="scientific">Eptatretus burgeri</name>
    <name type="common">Inshore hagfish</name>
    <dbReference type="NCBI Taxonomy" id="7764"/>
    <lineage>
        <taxon>Eukaryota</taxon>
        <taxon>Metazoa</taxon>
        <taxon>Chordata</taxon>
        <taxon>Craniata</taxon>
        <taxon>Vertebrata</taxon>
        <taxon>Cyclostomata</taxon>
        <taxon>Myxini</taxon>
        <taxon>Myxiniformes</taxon>
        <taxon>Myxinidae</taxon>
        <taxon>Eptatretinae</taxon>
        <taxon>Eptatretus</taxon>
    </lineage>
</organism>
<reference evidence="8" key="2">
    <citation type="submission" date="2025-09" db="UniProtKB">
        <authorList>
            <consortium name="Ensembl"/>
        </authorList>
    </citation>
    <scope>IDENTIFICATION</scope>
</reference>
<dbReference type="SUPFAM" id="SSF47912">
    <property type="entry name" value="Wiscott-Aldrich syndrome protein, WASP, C-terminal domain"/>
    <property type="match status" value="2"/>
</dbReference>
<evidence type="ECO:0000256" key="4">
    <source>
        <dbReference type="ARBA" id="ARBA00023212"/>
    </source>
</evidence>
<feature type="region of interest" description="Disordered" evidence="5">
    <location>
        <begin position="64"/>
        <end position="86"/>
    </location>
</feature>
<dbReference type="InterPro" id="IPR000095">
    <property type="entry name" value="CRIB_dom"/>
</dbReference>
<dbReference type="FunFam" id="3.90.810.10:FF:000003">
    <property type="entry name" value="Neural Wiskott-Aldrich syndrome protein-like"/>
    <property type="match status" value="1"/>
</dbReference>
<feature type="compositionally biased region" description="Acidic residues" evidence="5">
    <location>
        <begin position="443"/>
        <end position="462"/>
    </location>
</feature>
<dbReference type="Gene3D" id="3.90.810.10">
    <property type="entry name" value="CRIB domain"/>
    <property type="match status" value="2"/>
</dbReference>
<dbReference type="InterPro" id="IPR011026">
    <property type="entry name" value="WAS_C"/>
</dbReference>
<feature type="domain" description="CRIB" evidence="6">
    <location>
        <begin position="137"/>
        <end position="150"/>
    </location>
</feature>
<reference evidence="8" key="1">
    <citation type="submission" date="2025-08" db="UniProtKB">
        <authorList>
            <consortium name="Ensembl"/>
        </authorList>
    </citation>
    <scope>IDENTIFICATION</scope>
</reference>
<evidence type="ECO:0000313" key="9">
    <source>
        <dbReference type="Proteomes" id="UP000694388"/>
    </source>
</evidence>
<dbReference type="PROSITE" id="PS50108">
    <property type="entry name" value="CRIB"/>
    <property type="match status" value="1"/>
</dbReference>
<protein>
    <recommendedName>
        <fullName evidence="10">Neural Wiskott-Aldrich syndrome protein</fullName>
    </recommendedName>
</protein>
<feature type="compositionally biased region" description="Pro residues" evidence="5">
    <location>
        <begin position="210"/>
        <end position="256"/>
    </location>
</feature>
<dbReference type="InterPro" id="IPR036936">
    <property type="entry name" value="CRIB_dom_sf"/>
</dbReference>
<evidence type="ECO:0008006" key="10">
    <source>
        <dbReference type="Google" id="ProtNLM"/>
    </source>
</evidence>
<feature type="region of interest" description="Disordered" evidence="5">
    <location>
        <begin position="433"/>
        <end position="462"/>
    </location>
</feature>
<dbReference type="AlphaFoldDB" id="A0A8C4QH74"/>
<proteinExistence type="predicted"/>
<dbReference type="SMART" id="SM00246">
    <property type="entry name" value="WH2"/>
    <property type="match status" value="2"/>
</dbReference>
<keyword evidence="9" id="KW-1185">Reference proteome</keyword>
<feature type="compositionally biased region" description="Pro residues" evidence="5">
    <location>
        <begin position="280"/>
        <end position="348"/>
    </location>
</feature>
<sequence>MTTSRAKRPPPQNAHSLLLTQHENDVVFAFLGRKCVKFQVALNFAQNQEARVFQLAVEDKLKLQQQRSERRREPHANHANMSQRDAARSNLKLAAVDIKNPDITTNRYPSNASVFIATKERIRKTRKPKKKITKADIGAPSNFQHVGHIGWDPNTGFDLNNLDPALKSLFDMVGITDSQLQDKETSRQIYDVIEKFGGMEAVKNDLRRSAPPPPPPPPPLGRLMHPPPPTSISGAPTPPPPPPSRGRSAPPPPPSRGPSYASNHPPPPPPSRTPTGGGSRPPPPPFGRQPPPNLPPPIVPMSAPVGPPPPPPHMLGPTAAPPPPAPPPPPPPPPAPSYSGPQLPPAGQPSPIQAQPFGAGRGALLEQIRGGMQLKKIESSSTPQSNSSSGRDALLNQIRHGIPLKAVTELDGSSGSTPEVSVGIVGALMEAMQKRSKAIHSSDEDEEDDEEEDFEDEDEWED</sequence>
<dbReference type="GeneTree" id="ENSGT00970000193473"/>
<keyword evidence="2" id="KW-0963">Cytoplasm</keyword>
<name>A0A8C4QH74_EPTBU</name>
<comment type="subcellular location">
    <subcellularLocation>
        <location evidence="1">Cytoplasm</location>
        <location evidence="1">Cytoskeleton</location>
    </subcellularLocation>
</comment>
<evidence type="ECO:0000256" key="5">
    <source>
        <dbReference type="SAM" id="MobiDB-lite"/>
    </source>
</evidence>
<dbReference type="GO" id="GO:0005856">
    <property type="term" value="C:cytoskeleton"/>
    <property type="evidence" value="ECO:0007669"/>
    <property type="project" value="UniProtKB-SubCell"/>
</dbReference>
<dbReference type="Ensembl" id="ENSEBUT00000015504.1">
    <property type="protein sequence ID" value="ENSEBUP00000014928.1"/>
    <property type="gene ID" value="ENSEBUG00000009414.1"/>
</dbReference>
<feature type="compositionally biased region" description="Basic and acidic residues" evidence="5">
    <location>
        <begin position="64"/>
        <end position="76"/>
    </location>
</feature>
<dbReference type="Proteomes" id="UP000694388">
    <property type="component" value="Unplaced"/>
</dbReference>
<evidence type="ECO:0000256" key="2">
    <source>
        <dbReference type="ARBA" id="ARBA00022490"/>
    </source>
</evidence>
<feature type="region of interest" description="Disordered" evidence="5">
    <location>
        <begin position="201"/>
        <end position="396"/>
    </location>
</feature>
<dbReference type="GO" id="GO:0003779">
    <property type="term" value="F:actin binding"/>
    <property type="evidence" value="ECO:0007669"/>
    <property type="project" value="InterPro"/>
</dbReference>
<dbReference type="InterPro" id="IPR003124">
    <property type="entry name" value="WH2_dom"/>
</dbReference>
<evidence type="ECO:0000256" key="1">
    <source>
        <dbReference type="ARBA" id="ARBA00004245"/>
    </source>
</evidence>
<evidence type="ECO:0000259" key="7">
    <source>
        <dbReference type="PROSITE" id="PS51082"/>
    </source>
</evidence>
<keyword evidence="4" id="KW-0206">Cytoskeleton</keyword>
<feature type="domain" description="WH2" evidence="7">
    <location>
        <begin position="360"/>
        <end position="377"/>
    </location>
</feature>
<dbReference type="Pfam" id="PF00786">
    <property type="entry name" value="PBD"/>
    <property type="match status" value="1"/>
</dbReference>
<keyword evidence="3" id="KW-0597">Phosphoprotein</keyword>
<dbReference type="OMA" id="NGRMRST"/>
<dbReference type="PROSITE" id="PS51082">
    <property type="entry name" value="WH2"/>
    <property type="match status" value="2"/>
</dbReference>